<dbReference type="GO" id="GO:0000287">
    <property type="term" value="F:magnesium ion binding"/>
    <property type="evidence" value="ECO:0007669"/>
    <property type="project" value="UniProtKB-UniRule"/>
</dbReference>
<dbReference type="GO" id="GO:0030145">
    <property type="term" value="F:manganese ion binding"/>
    <property type="evidence" value="ECO:0007669"/>
    <property type="project" value="UniProtKB-UniRule"/>
</dbReference>
<evidence type="ECO:0000256" key="1">
    <source>
        <dbReference type="ARBA" id="ARBA00009747"/>
    </source>
</evidence>
<comment type="catalytic activity">
    <reaction evidence="8">
        <text>L-threonyl-[protein] + ATP = 3-O-(5'-adenylyl)-L-threonyl-[protein] + diphosphate</text>
        <dbReference type="Rhea" id="RHEA:54292"/>
        <dbReference type="Rhea" id="RHEA-COMP:11060"/>
        <dbReference type="Rhea" id="RHEA-COMP:13847"/>
        <dbReference type="ChEBI" id="CHEBI:30013"/>
        <dbReference type="ChEBI" id="CHEBI:30616"/>
        <dbReference type="ChEBI" id="CHEBI:33019"/>
        <dbReference type="ChEBI" id="CHEBI:138113"/>
        <dbReference type="EC" id="2.7.7.108"/>
    </reaction>
</comment>
<comment type="caution">
    <text evidence="9">The sequence shown here is derived from an EMBL/GenBank/DDBJ whole genome shotgun (WGS) entry which is preliminary data.</text>
</comment>
<evidence type="ECO:0000256" key="7">
    <source>
        <dbReference type="ARBA" id="ARBA00022842"/>
    </source>
</evidence>
<dbReference type="Proteomes" id="UP000295765">
    <property type="component" value="Unassembled WGS sequence"/>
</dbReference>
<keyword evidence="7 8" id="KW-0460">Magnesium</keyword>
<dbReference type="RefSeq" id="WP_132537953.1">
    <property type="nucleotide sequence ID" value="NZ_SLWY01000001.1"/>
</dbReference>
<sequence length="489" mass="53929">MRTLDDLAFDNTYARLPDAYFSRVAPQPHGRPTLLHVNPAACALLDLDPAEAARDDFALRFSGHAPLPGAEPIATVYAGHQFGVYVPQLGDGRALLLGEVVNARGERWEMQLKGAGLTPYSRMGDGRAVLRSTIREYLCSEAMHGLGIPTTRALCLVGTDGPVYRETVETAAVLTRLAPSHVRFGHFEFFSYTGRPEHAARLADHVIAQHFPALAGLPEAERRAAWYAEVVRRTARLIAQWQAVGFAHGVMNTDNMSILGLTLDYGPFGFLDAYRPGFICNHSDDAGRYAFDQQPRVGWWNLAALANALAPIIADHDALRAALDDYAPAYLAHRQALLAAKLGLAETRDGDEELVEDWLALLARFGLDYTNGFRALCELALDAERHALRDHVPDREAFDAWAARYTARLRAEGSVDAERQARMRRTNPKYVLRNYLAQTAIERAQAGDLGEVDRLLRVLQAPFDEHPDGAAYAAEPPDWGRHIAVSCSS</sequence>
<dbReference type="NCBIfam" id="NF000658">
    <property type="entry name" value="PRK00029.1"/>
    <property type="match status" value="1"/>
</dbReference>
<evidence type="ECO:0000313" key="9">
    <source>
        <dbReference type="EMBL" id="TCO83678.1"/>
    </source>
</evidence>
<protein>
    <recommendedName>
        <fullName evidence="8">Protein nucleotidyltransferase YdiU</fullName>
        <ecNumber evidence="8">2.7.7.-</ecNumber>
    </recommendedName>
    <alternativeName>
        <fullName evidence="8">Protein adenylyltransferase YdiU</fullName>
        <ecNumber evidence="8">2.7.7.108</ecNumber>
    </alternativeName>
    <alternativeName>
        <fullName evidence="8">Protein uridylyltransferase YdiU</fullName>
        <ecNumber evidence="8">2.7.7.-</ecNumber>
    </alternativeName>
</protein>
<comment type="function">
    <text evidence="8">Nucleotidyltransferase involved in the post-translational modification of proteins. It can catalyze the addition of adenosine monophosphate (AMP) or uridine monophosphate (UMP) to a protein, resulting in modifications known as AMPylation and UMPylation.</text>
</comment>
<evidence type="ECO:0000256" key="4">
    <source>
        <dbReference type="ARBA" id="ARBA00022723"/>
    </source>
</evidence>
<feature type="binding site" evidence="8">
    <location>
        <position position="264"/>
    </location>
    <ligand>
        <name>Mg(2+)</name>
        <dbReference type="ChEBI" id="CHEBI:18420"/>
    </ligand>
</feature>
<feature type="binding site" evidence="8">
    <location>
        <position position="113"/>
    </location>
    <ligand>
        <name>ATP</name>
        <dbReference type="ChEBI" id="CHEBI:30616"/>
    </ligand>
</feature>
<feature type="active site" description="Proton acceptor" evidence="8">
    <location>
        <position position="254"/>
    </location>
</feature>
<keyword evidence="5 8" id="KW-0547">Nucleotide-binding</keyword>
<dbReference type="EC" id="2.7.7.-" evidence="8"/>
<accession>A0A4R2LA27</accession>
<proteinExistence type="inferred from homology"/>
<dbReference type="GO" id="GO:0070733">
    <property type="term" value="F:AMPylase activity"/>
    <property type="evidence" value="ECO:0007669"/>
    <property type="project" value="UniProtKB-EC"/>
</dbReference>
<comment type="cofactor">
    <cofactor evidence="8">
        <name>Mg(2+)</name>
        <dbReference type="ChEBI" id="CHEBI:18420"/>
    </cofactor>
    <cofactor evidence="8">
        <name>Mn(2+)</name>
        <dbReference type="ChEBI" id="CHEBI:29035"/>
    </cofactor>
</comment>
<feature type="binding site" evidence="8">
    <location>
        <position position="125"/>
    </location>
    <ligand>
        <name>ATP</name>
        <dbReference type="ChEBI" id="CHEBI:30616"/>
    </ligand>
</feature>
<gene>
    <name evidence="8" type="primary">ydiU</name>
    <name evidence="8" type="synonym">selO</name>
    <name evidence="9" type="ORF">EV699_10162</name>
</gene>
<evidence type="ECO:0000256" key="6">
    <source>
        <dbReference type="ARBA" id="ARBA00022840"/>
    </source>
</evidence>
<dbReference type="PANTHER" id="PTHR32057">
    <property type="entry name" value="PROTEIN ADENYLYLTRANSFERASE SELO, MITOCHONDRIAL"/>
    <property type="match status" value="1"/>
</dbReference>
<organism evidence="9 10">
    <name type="scientific">Plasticicumulans lactativorans</name>
    <dbReference type="NCBI Taxonomy" id="1133106"/>
    <lineage>
        <taxon>Bacteria</taxon>
        <taxon>Pseudomonadati</taxon>
        <taxon>Pseudomonadota</taxon>
        <taxon>Gammaproteobacteria</taxon>
        <taxon>Candidatus Competibacteraceae</taxon>
        <taxon>Plasticicumulans</taxon>
    </lineage>
</organism>
<dbReference type="Pfam" id="PF02696">
    <property type="entry name" value="SelO"/>
    <property type="match status" value="1"/>
</dbReference>
<feature type="binding site" evidence="8">
    <location>
        <position position="255"/>
    </location>
    <ligand>
        <name>Mg(2+)</name>
        <dbReference type="ChEBI" id="CHEBI:18420"/>
    </ligand>
</feature>
<comment type="catalytic activity">
    <reaction evidence="8">
        <text>L-tyrosyl-[protein] + UTP = O-(5'-uridylyl)-L-tyrosyl-[protein] + diphosphate</text>
        <dbReference type="Rhea" id="RHEA:83887"/>
        <dbReference type="Rhea" id="RHEA-COMP:10136"/>
        <dbReference type="Rhea" id="RHEA-COMP:20238"/>
        <dbReference type="ChEBI" id="CHEBI:33019"/>
        <dbReference type="ChEBI" id="CHEBI:46398"/>
        <dbReference type="ChEBI" id="CHEBI:46858"/>
        <dbReference type="ChEBI" id="CHEBI:90602"/>
    </reaction>
</comment>
<comment type="catalytic activity">
    <reaction evidence="8">
        <text>L-seryl-[protein] + UTP = O-(5'-uridylyl)-L-seryl-[protein] + diphosphate</text>
        <dbReference type="Rhea" id="RHEA:64604"/>
        <dbReference type="Rhea" id="RHEA-COMP:9863"/>
        <dbReference type="Rhea" id="RHEA-COMP:16635"/>
        <dbReference type="ChEBI" id="CHEBI:29999"/>
        <dbReference type="ChEBI" id="CHEBI:33019"/>
        <dbReference type="ChEBI" id="CHEBI:46398"/>
        <dbReference type="ChEBI" id="CHEBI:156051"/>
    </reaction>
</comment>
<feature type="binding site" evidence="8">
    <location>
        <position position="176"/>
    </location>
    <ligand>
        <name>ATP</name>
        <dbReference type="ChEBI" id="CHEBI:30616"/>
    </ligand>
</feature>
<keyword evidence="10" id="KW-1185">Reference proteome</keyword>
<dbReference type="AlphaFoldDB" id="A0A4R2LA27"/>
<keyword evidence="4 8" id="KW-0479">Metal-binding</keyword>
<comment type="catalytic activity">
    <reaction evidence="8">
        <text>L-histidyl-[protein] + UTP = N(tele)-(5'-uridylyl)-L-histidyl-[protein] + diphosphate</text>
        <dbReference type="Rhea" id="RHEA:83891"/>
        <dbReference type="Rhea" id="RHEA-COMP:9745"/>
        <dbReference type="Rhea" id="RHEA-COMP:20239"/>
        <dbReference type="ChEBI" id="CHEBI:29979"/>
        <dbReference type="ChEBI" id="CHEBI:33019"/>
        <dbReference type="ChEBI" id="CHEBI:46398"/>
        <dbReference type="ChEBI" id="CHEBI:233474"/>
    </reaction>
</comment>
<feature type="binding site" evidence="8">
    <location>
        <position position="93"/>
    </location>
    <ligand>
        <name>ATP</name>
        <dbReference type="ChEBI" id="CHEBI:30616"/>
    </ligand>
</feature>
<keyword evidence="8" id="KW-0464">Manganese</keyword>
<feature type="binding site" evidence="8">
    <location>
        <position position="90"/>
    </location>
    <ligand>
        <name>ATP</name>
        <dbReference type="ChEBI" id="CHEBI:30616"/>
    </ligand>
</feature>
<comment type="catalytic activity">
    <reaction evidence="8">
        <text>L-tyrosyl-[protein] + ATP = O-(5'-adenylyl)-L-tyrosyl-[protein] + diphosphate</text>
        <dbReference type="Rhea" id="RHEA:54288"/>
        <dbReference type="Rhea" id="RHEA-COMP:10136"/>
        <dbReference type="Rhea" id="RHEA-COMP:13846"/>
        <dbReference type="ChEBI" id="CHEBI:30616"/>
        <dbReference type="ChEBI" id="CHEBI:33019"/>
        <dbReference type="ChEBI" id="CHEBI:46858"/>
        <dbReference type="ChEBI" id="CHEBI:83624"/>
        <dbReference type="EC" id="2.7.7.108"/>
    </reaction>
</comment>
<dbReference type="EC" id="2.7.7.108" evidence="8"/>
<dbReference type="HAMAP" id="MF_00692">
    <property type="entry name" value="SelO"/>
    <property type="match status" value="1"/>
</dbReference>
<feature type="binding site" evidence="8">
    <location>
        <position position="183"/>
    </location>
    <ligand>
        <name>ATP</name>
        <dbReference type="ChEBI" id="CHEBI:30616"/>
    </ligand>
</feature>
<dbReference type="InterPro" id="IPR003846">
    <property type="entry name" value="SelO"/>
</dbReference>
<feature type="binding site" evidence="8">
    <location>
        <position position="126"/>
    </location>
    <ligand>
        <name>ATP</name>
        <dbReference type="ChEBI" id="CHEBI:30616"/>
    </ligand>
</feature>
<comment type="similarity">
    <text evidence="1 8">Belongs to the SELO family.</text>
</comment>
<dbReference type="GO" id="GO:0005524">
    <property type="term" value="F:ATP binding"/>
    <property type="evidence" value="ECO:0007669"/>
    <property type="project" value="UniProtKB-UniRule"/>
</dbReference>
<keyword evidence="6 8" id="KW-0067">ATP-binding</keyword>
<name>A0A4R2LA27_9GAMM</name>
<feature type="binding site" evidence="8">
    <location>
        <position position="264"/>
    </location>
    <ligand>
        <name>ATP</name>
        <dbReference type="ChEBI" id="CHEBI:30616"/>
    </ligand>
</feature>
<evidence type="ECO:0000256" key="5">
    <source>
        <dbReference type="ARBA" id="ARBA00022741"/>
    </source>
</evidence>
<evidence type="ECO:0000256" key="8">
    <source>
        <dbReference type="HAMAP-Rule" id="MF_00692"/>
    </source>
</evidence>
<evidence type="ECO:0000313" key="10">
    <source>
        <dbReference type="Proteomes" id="UP000295765"/>
    </source>
</evidence>
<comment type="catalytic activity">
    <reaction evidence="8">
        <text>L-seryl-[protein] + ATP = 3-O-(5'-adenylyl)-L-seryl-[protein] + diphosphate</text>
        <dbReference type="Rhea" id="RHEA:58120"/>
        <dbReference type="Rhea" id="RHEA-COMP:9863"/>
        <dbReference type="Rhea" id="RHEA-COMP:15073"/>
        <dbReference type="ChEBI" id="CHEBI:29999"/>
        <dbReference type="ChEBI" id="CHEBI:30616"/>
        <dbReference type="ChEBI" id="CHEBI:33019"/>
        <dbReference type="ChEBI" id="CHEBI:142516"/>
        <dbReference type="EC" id="2.7.7.108"/>
    </reaction>
</comment>
<evidence type="ECO:0000256" key="2">
    <source>
        <dbReference type="ARBA" id="ARBA00022679"/>
    </source>
</evidence>
<dbReference type="PANTHER" id="PTHR32057:SF14">
    <property type="entry name" value="PROTEIN ADENYLYLTRANSFERASE SELO, MITOCHONDRIAL"/>
    <property type="match status" value="1"/>
</dbReference>
<dbReference type="OrthoDB" id="9776281at2"/>
<keyword evidence="3 8" id="KW-0548">Nucleotidyltransferase</keyword>
<evidence type="ECO:0000256" key="3">
    <source>
        <dbReference type="ARBA" id="ARBA00022695"/>
    </source>
</evidence>
<keyword evidence="2 8" id="KW-0808">Transferase</keyword>
<dbReference type="EMBL" id="SLWY01000001">
    <property type="protein sequence ID" value="TCO83678.1"/>
    <property type="molecule type" value="Genomic_DNA"/>
</dbReference>
<feature type="binding site" evidence="8">
    <location>
        <position position="92"/>
    </location>
    <ligand>
        <name>ATP</name>
        <dbReference type="ChEBI" id="CHEBI:30616"/>
    </ligand>
</feature>
<reference evidence="9 10" key="1">
    <citation type="submission" date="2019-03" db="EMBL/GenBank/DDBJ databases">
        <title>Genomic Encyclopedia of Type Strains, Phase IV (KMG-IV): sequencing the most valuable type-strain genomes for metagenomic binning, comparative biology and taxonomic classification.</title>
        <authorList>
            <person name="Goeker M."/>
        </authorList>
    </citation>
    <scope>NUCLEOTIDE SEQUENCE [LARGE SCALE GENOMIC DNA]</scope>
    <source>
        <strain evidence="9 10">DSM 25287</strain>
    </source>
</reference>